<feature type="transmembrane region" description="Helical" evidence="10">
    <location>
        <begin position="91"/>
        <end position="107"/>
    </location>
</feature>
<evidence type="ECO:0000256" key="10">
    <source>
        <dbReference type="SAM" id="Phobius"/>
    </source>
</evidence>
<evidence type="ECO:0000256" key="11">
    <source>
        <dbReference type="SAM" id="SignalP"/>
    </source>
</evidence>
<feature type="signal peptide" evidence="11">
    <location>
        <begin position="1"/>
        <end position="23"/>
    </location>
</feature>
<dbReference type="Proteomes" id="UP000664417">
    <property type="component" value="Unassembled WGS sequence"/>
</dbReference>
<keyword evidence="3" id="KW-0677">Repeat</keyword>
<evidence type="ECO:0000256" key="6">
    <source>
        <dbReference type="ARBA" id="ARBA00023136"/>
    </source>
</evidence>
<accession>A0A8J7QLX5</accession>
<evidence type="ECO:0000256" key="5">
    <source>
        <dbReference type="ARBA" id="ARBA00023122"/>
    </source>
</evidence>
<dbReference type="SUPFAM" id="SSF54631">
    <property type="entry name" value="CBS-domain pair"/>
    <property type="match status" value="1"/>
</dbReference>
<dbReference type="PANTHER" id="PTHR22777">
    <property type="entry name" value="HEMOLYSIN-RELATED"/>
    <property type="match status" value="1"/>
</dbReference>
<dbReference type="InterPro" id="IPR000644">
    <property type="entry name" value="CBS_dom"/>
</dbReference>
<evidence type="ECO:0000259" key="12">
    <source>
        <dbReference type="PROSITE" id="PS51371"/>
    </source>
</evidence>
<feature type="transmembrane region" description="Helical" evidence="10">
    <location>
        <begin position="119"/>
        <end position="141"/>
    </location>
</feature>
<evidence type="ECO:0000256" key="8">
    <source>
        <dbReference type="PROSITE-ProRule" id="PRU01193"/>
    </source>
</evidence>
<feature type="chain" id="PRO_5035178977" evidence="11">
    <location>
        <begin position="24"/>
        <end position="405"/>
    </location>
</feature>
<comment type="caution">
    <text evidence="14">The sequence shown here is derived from an EMBL/GenBank/DDBJ whole genome shotgun (WGS) entry which is preliminary data.</text>
</comment>
<proteinExistence type="predicted"/>
<evidence type="ECO:0000256" key="1">
    <source>
        <dbReference type="ARBA" id="ARBA00004141"/>
    </source>
</evidence>
<name>A0A8J7QLX5_9BACT</name>
<dbReference type="Gene3D" id="3.10.580.10">
    <property type="entry name" value="CBS-domain"/>
    <property type="match status" value="1"/>
</dbReference>
<dbReference type="PROSITE" id="PS51846">
    <property type="entry name" value="CNNM"/>
    <property type="match status" value="1"/>
</dbReference>
<evidence type="ECO:0000256" key="4">
    <source>
        <dbReference type="ARBA" id="ARBA00022989"/>
    </source>
</evidence>
<dbReference type="Pfam" id="PF00571">
    <property type="entry name" value="CBS"/>
    <property type="match status" value="1"/>
</dbReference>
<dbReference type="GO" id="GO:0005886">
    <property type="term" value="C:plasma membrane"/>
    <property type="evidence" value="ECO:0007669"/>
    <property type="project" value="TreeGrafter"/>
</dbReference>
<keyword evidence="2 8" id="KW-0812">Transmembrane</keyword>
<evidence type="ECO:0000259" key="13">
    <source>
        <dbReference type="PROSITE" id="PS51846"/>
    </source>
</evidence>
<evidence type="ECO:0000256" key="9">
    <source>
        <dbReference type="SAM" id="MobiDB-lite"/>
    </source>
</evidence>
<sequence length="405" mass="44114">MVTLVVAVAVVLIASALCSGSEAALFSIPINKVRQLAQSKSRNAVALLKVQENMARPIAAIVILNNIANIVGSSVVTAIAFDLWGDLGRSIISGVLTFLVILLSEIIPKTLGERYCNPIALYVARPVLFLAWLFLPLMVLLEFCTSWLSEGNSAVQSTNEAEIRYMAKLGQREGVIEKDESEMIQRVFEMNDRTAAELMTPRTKITYLLRSKKLNEVLDEVLQSPHSRILVAESVPDDIKSMVFKNELLAAALEGRGEEPLENFEYNVRFVPAGMPADRLLTLFRNSRQHLAVVLDEYSGVNGVVTLEDVLEVLTGEIVDETDLEPDLQAAARADWHLRGQVVPMKEVPVENAPTASDVKASHDEPVAADENASQNEPAASDEKASQTGPAASDEKAPQNEPSGS</sequence>
<dbReference type="EMBL" id="JAFREP010000019">
    <property type="protein sequence ID" value="MBO1320753.1"/>
    <property type="molecule type" value="Genomic_DNA"/>
</dbReference>
<keyword evidence="4 8" id="KW-1133">Transmembrane helix</keyword>
<keyword evidence="11" id="KW-0732">Signal</keyword>
<evidence type="ECO:0000256" key="2">
    <source>
        <dbReference type="ARBA" id="ARBA00022692"/>
    </source>
</evidence>
<reference evidence="14" key="1">
    <citation type="submission" date="2021-03" db="EMBL/GenBank/DDBJ databases">
        <authorList>
            <person name="Wang G."/>
        </authorList>
    </citation>
    <scope>NUCLEOTIDE SEQUENCE</scope>
    <source>
        <strain evidence="14">KCTC 12899</strain>
    </source>
</reference>
<keyword evidence="5 7" id="KW-0129">CBS domain</keyword>
<keyword evidence="15" id="KW-1185">Reference proteome</keyword>
<dbReference type="InterPro" id="IPR044751">
    <property type="entry name" value="Ion_transp-like_CBS"/>
</dbReference>
<dbReference type="InterPro" id="IPR046342">
    <property type="entry name" value="CBS_dom_sf"/>
</dbReference>
<gene>
    <name evidence="14" type="ORF">J3U88_19900</name>
</gene>
<feature type="region of interest" description="Disordered" evidence="9">
    <location>
        <begin position="345"/>
        <end position="405"/>
    </location>
</feature>
<feature type="domain" description="CBS" evidence="12">
    <location>
        <begin position="264"/>
        <end position="321"/>
    </location>
</feature>
<dbReference type="PROSITE" id="PS51371">
    <property type="entry name" value="CBS"/>
    <property type="match status" value="1"/>
</dbReference>
<protein>
    <submittedName>
        <fullName evidence="14">HlyC/CorC family transporter</fullName>
    </submittedName>
</protein>
<dbReference type="PANTHER" id="PTHR22777:SF4">
    <property type="entry name" value="UPF0053 PROTEIN SLL1254"/>
    <property type="match status" value="1"/>
</dbReference>
<dbReference type="Pfam" id="PF01595">
    <property type="entry name" value="CNNM"/>
    <property type="match status" value="1"/>
</dbReference>
<dbReference type="InterPro" id="IPR002550">
    <property type="entry name" value="CNNM"/>
</dbReference>
<organism evidence="14 15">
    <name type="scientific">Acanthopleuribacter pedis</name>
    <dbReference type="NCBI Taxonomy" id="442870"/>
    <lineage>
        <taxon>Bacteria</taxon>
        <taxon>Pseudomonadati</taxon>
        <taxon>Acidobacteriota</taxon>
        <taxon>Holophagae</taxon>
        <taxon>Acanthopleuribacterales</taxon>
        <taxon>Acanthopleuribacteraceae</taxon>
        <taxon>Acanthopleuribacter</taxon>
    </lineage>
</organism>
<dbReference type="AlphaFoldDB" id="A0A8J7QLX5"/>
<feature type="domain" description="CNNM transmembrane" evidence="13">
    <location>
        <begin position="1"/>
        <end position="180"/>
    </location>
</feature>
<evidence type="ECO:0000256" key="7">
    <source>
        <dbReference type="PROSITE-ProRule" id="PRU00703"/>
    </source>
</evidence>
<evidence type="ECO:0000313" key="14">
    <source>
        <dbReference type="EMBL" id="MBO1320753.1"/>
    </source>
</evidence>
<keyword evidence="6 8" id="KW-0472">Membrane</keyword>
<evidence type="ECO:0000313" key="15">
    <source>
        <dbReference type="Proteomes" id="UP000664417"/>
    </source>
</evidence>
<evidence type="ECO:0000256" key="3">
    <source>
        <dbReference type="ARBA" id="ARBA00022737"/>
    </source>
</evidence>
<feature type="transmembrane region" description="Helical" evidence="10">
    <location>
        <begin position="58"/>
        <end position="84"/>
    </location>
</feature>
<dbReference type="CDD" id="cd04590">
    <property type="entry name" value="CBS_pair_CorC_HlyC_assoc"/>
    <property type="match status" value="1"/>
</dbReference>
<comment type="subcellular location">
    <subcellularLocation>
        <location evidence="1">Membrane</location>
        <topology evidence="1">Multi-pass membrane protein</topology>
    </subcellularLocation>
</comment>